<reference evidence="2 3" key="1">
    <citation type="submission" date="2016-10" db="EMBL/GenBank/DDBJ databases">
        <authorList>
            <person name="de Groot N.N."/>
        </authorList>
    </citation>
    <scope>NUCLEOTIDE SEQUENCE [LARGE SCALE GENOMIC DNA]</scope>
    <source>
        <strain evidence="2 3">CGMCC 4.3510</strain>
    </source>
</reference>
<dbReference type="EMBL" id="FONG01000002">
    <property type="protein sequence ID" value="SFE27831.1"/>
    <property type="molecule type" value="Genomic_DNA"/>
</dbReference>
<gene>
    <name evidence="2" type="ORF">SAMN05216251_102353</name>
</gene>
<evidence type="ECO:0000313" key="3">
    <source>
        <dbReference type="Proteomes" id="UP000199323"/>
    </source>
</evidence>
<feature type="compositionally biased region" description="Low complexity" evidence="1">
    <location>
        <begin position="1"/>
        <end position="18"/>
    </location>
</feature>
<feature type="region of interest" description="Disordered" evidence="1">
    <location>
        <begin position="48"/>
        <end position="89"/>
    </location>
</feature>
<dbReference type="AlphaFoldDB" id="A0A1I1Z7W2"/>
<dbReference type="Proteomes" id="UP000199323">
    <property type="component" value="Unassembled WGS sequence"/>
</dbReference>
<evidence type="ECO:0000313" key="2">
    <source>
        <dbReference type="EMBL" id="SFE27831.1"/>
    </source>
</evidence>
<feature type="compositionally biased region" description="Low complexity" evidence="1">
    <location>
        <begin position="61"/>
        <end position="71"/>
    </location>
</feature>
<organism evidence="2 3">
    <name type="scientific">Actinacidiphila alni</name>
    <dbReference type="NCBI Taxonomy" id="380248"/>
    <lineage>
        <taxon>Bacteria</taxon>
        <taxon>Bacillati</taxon>
        <taxon>Actinomycetota</taxon>
        <taxon>Actinomycetes</taxon>
        <taxon>Kitasatosporales</taxon>
        <taxon>Streptomycetaceae</taxon>
        <taxon>Actinacidiphila</taxon>
    </lineage>
</organism>
<evidence type="ECO:0000256" key="1">
    <source>
        <dbReference type="SAM" id="MobiDB-lite"/>
    </source>
</evidence>
<dbReference type="RefSeq" id="WP_093712029.1">
    <property type="nucleotide sequence ID" value="NZ_FONG01000002.1"/>
</dbReference>
<feature type="region of interest" description="Disordered" evidence="1">
    <location>
        <begin position="1"/>
        <end position="23"/>
    </location>
</feature>
<accession>A0A1I1Z7W2</accession>
<keyword evidence="3" id="KW-1185">Reference proteome</keyword>
<sequence>MPVEPQSQSPSQAQQRTAPQDDHVSGLRMVALASVAALAVVLPLAAATEGPAEHAGHSGHSGHPGLSAPHGRTASADGYGMLSRPGDGT</sequence>
<name>A0A1I1Z7W2_9ACTN</name>
<proteinExistence type="predicted"/>
<protein>
    <submittedName>
        <fullName evidence="2">Uncharacterized protein</fullName>
    </submittedName>
</protein>